<accession>A0ABN0ZKT1</accession>
<gene>
    <name evidence="1" type="ORF">GCM10009544_12550</name>
</gene>
<keyword evidence="2" id="KW-1185">Reference proteome</keyword>
<comment type="caution">
    <text evidence="1">The sequence shown here is derived from an EMBL/GenBank/DDBJ whole genome shotgun (WGS) entry which is preliminary data.</text>
</comment>
<evidence type="ECO:0000313" key="2">
    <source>
        <dbReference type="Proteomes" id="UP001499895"/>
    </source>
</evidence>
<proteinExistence type="predicted"/>
<protein>
    <submittedName>
        <fullName evidence="1">Uncharacterized protein</fullName>
    </submittedName>
</protein>
<dbReference type="EMBL" id="BAAAHB010000008">
    <property type="protein sequence ID" value="GAA0451247.1"/>
    <property type="molecule type" value="Genomic_DNA"/>
</dbReference>
<reference evidence="1 2" key="1">
    <citation type="journal article" date="2019" name="Int. J. Syst. Evol. Microbiol.">
        <title>The Global Catalogue of Microorganisms (GCM) 10K type strain sequencing project: providing services to taxonomists for standard genome sequencing and annotation.</title>
        <authorList>
            <consortium name="The Broad Institute Genomics Platform"/>
            <consortium name="The Broad Institute Genome Sequencing Center for Infectious Disease"/>
            <person name="Wu L."/>
            <person name="Ma J."/>
        </authorList>
    </citation>
    <scope>NUCLEOTIDE SEQUENCE [LARGE SCALE GENOMIC DNA]</scope>
    <source>
        <strain evidence="1 2">JCM 10649</strain>
    </source>
</reference>
<dbReference type="Proteomes" id="UP001499895">
    <property type="component" value="Unassembled WGS sequence"/>
</dbReference>
<organism evidence="1 2">
    <name type="scientific">Streptomyces stramineus</name>
    <dbReference type="NCBI Taxonomy" id="173861"/>
    <lineage>
        <taxon>Bacteria</taxon>
        <taxon>Bacillati</taxon>
        <taxon>Actinomycetota</taxon>
        <taxon>Actinomycetes</taxon>
        <taxon>Kitasatosporales</taxon>
        <taxon>Streptomycetaceae</taxon>
        <taxon>Streptomyces</taxon>
    </lineage>
</organism>
<name>A0ABN0ZKT1_9ACTN</name>
<evidence type="ECO:0000313" key="1">
    <source>
        <dbReference type="EMBL" id="GAA0451247.1"/>
    </source>
</evidence>
<sequence>MASETPGRSLRAKDTALSETPARRAMSFIVGRRAGVRRMALPLLPAVREAGLKRLPALREAVPKRLSRGQLAAD</sequence>